<dbReference type="SMART" id="SM00702">
    <property type="entry name" value="P4Hc"/>
    <property type="match status" value="1"/>
</dbReference>
<comment type="caution">
    <text evidence="8">The sequence shown here is derived from an EMBL/GenBank/DDBJ whole genome shotgun (WGS) entry which is preliminary data.</text>
</comment>
<keyword evidence="5" id="KW-0560">Oxidoreductase</keyword>
<evidence type="ECO:0000256" key="1">
    <source>
        <dbReference type="ARBA" id="ARBA00001961"/>
    </source>
</evidence>
<gene>
    <name evidence="8" type="ORF">Q0812_07425</name>
</gene>
<dbReference type="PANTHER" id="PTHR12117:SF0">
    <property type="entry name" value="PROLYL 3-HYDROXYLASE OGFOD1"/>
    <property type="match status" value="1"/>
</dbReference>
<proteinExistence type="predicted"/>
<feature type="domain" description="Fe2OG dioxygenase" evidence="7">
    <location>
        <begin position="142"/>
        <end position="240"/>
    </location>
</feature>
<evidence type="ECO:0000259" key="7">
    <source>
        <dbReference type="PROSITE" id="PS51471"/>
    </source>
</evidence>
<name>A0ABT8SL05_9CAUL</name>
<dbReference type="RefSeq" id="WP_302109691.1">
    <property type="nucleotide sequence ID" value="NZ_JAUKTR010000003.1"/>
</dbReference>
<dbReference type="PROSITE" id="PS51471">
    <property type="entry name" value="FE2OG_OXY"/>
    <property type="match status" value="1"/>
</dbReference>
<evidence type="ECO:0000313" key="9">
    <source>
        <dbReference type="Proteomes" id="UP001169063"/>
    </source>
</evidence>
<accession>A0ABT8SL05</accession>
<evidence type="ECO:0000256" key="3">
    <source>
        <dbReference type="ARBA" id="ARBA00022896"/>
    </source>
</evidence>
<sequence>MTSEPLLRLNPAMNVGPAAERLARTGRTQLPDVLTGDSARRLVELMKGAAPWTRSISISGRGADVPVTQFDAQAPGEQQRLLDIVWSEARDGFQYLFDRVRITEGRVAGAALPPLFTALDDLLNGEDFLETVRRLTGDEEIAFLDCQATRYLPGHFLTGHNDKRDEHGRRFAYVLNLAPRWRADWGGLLQFHRPDGTVEEGLVPFYNHLSVFRVPQWHSVSIVAPFAGEPRLAVTGWMRTNRV</sequence>
<protein>
    <submittedName>
        <fullName evidence="8">2OG-Fe(II) oxygenase family protein</fullName>
    </submittedName>
</protein>
<dbReference type="Pfam" id="PF13661">
    <property type="entry name" value="2OG-FeII_Oxy_4"/>
    <property type="match status" value="1"/>
</dbReference>
<dbReference type="Gene3D" id="2.60.120.620">
    <property type="entry name" value="q2cbj1_9rhob like domain"/>
    <property type="match status" value="1"/>
</dbReference>
<dbReference type="InterPro" id="IPR039558">
    <property type="entry name" value="TPA1/OFD1_N"/>
</dbReference>
<dbReference type="EMBL" id="JAUKTR010000003">
    <property type="protein sequence ID" value="MDO1559255.1"/>
    <property type="molecule type" value="Genomic_DNA"/>
</dbReference>
<evidence type="ECO:0000256" key="4">
    <source>
        <dbReference type="ARBA" id="ARBA00022964"/>
    </source>
</evidence>
<evidence type="ECO:0000256" key="2">
    <source>
        <dbReference type="ARBA" id="ARBA00022723"/>
    </source>
</evidence>
<dbReference type="Proteomes" id="UP001169063">
    <property type="component" value="Unassembled WGS sequence"/>
</dbReference>
<keyword evidence="6" id="KW-0408">Iron</keyword>
<keyword evidence="9" id="KW-1185">Reference proteome</keyword>
<keyword evidence="3" id="KW-0847">Vitamin C</keyword>
<comment type="cofactor">
    <cofactor evidence="1">
        <name>L-ascorbate</name>
        <dbReference type="ChEBI" id="CHEBI:38290"/>
    </cofactor>
</comment>
<evidence type="ECO:0000313" key="8">
    <source>
        <dbReference type="EMBL" id="MDO1559255.1"/>
    </source>
</evidence>
<organism evidence="8 9">
    <name type="scientific">Peiella sedimenti</name>
    <dbReference type="NCBI Taxonomy" id="3061083"/>
    <lineage>
        <taxon>Bacteria</taxon>
        <taxon>Pseudomonadati</taxon>
        <taxon>Pseudomonadota</taxon>
        <taxon>Alphaproteobacteria</taxon>
        <taxon>Caulobacterales</taxon>
        <taxon>Caulobacteraceae</taxon>
        <taxon>Peiella</taxon>
    </lineage>
</organism>
<evidence type="ECO:0000256" key="5">
    <source>
        <dbReference type="ARBA" id="ARBA00023002"/>
    </source>
</evidence>
<evidence type="ECO:0000256" key="6">
    <source>
        <dbReference type="ARBA" id="ARBA00023004"/>
    </source>
</evidence>
<dbReference type="InterPro" id="IPR005123">
    <property type="entry name" value="Oxoglu/Fe-dep_dioxygenase_dom"/>
</dbReference>
<reference evidence="8" key="1">
    <citation type="submission" date="2023-07" db="EMBL/GenBank/DDBJ databases">
        <title>Brevundimonas soil sp. nov., isolated from the soil of chemical plant.</title>
        <authorList>
            <person name="Wu N."/>
        </authorList>
    </citation>
    <scope>NUCLEOTIDE SEQUENCE</scope>
    <source>
        <strain evidence="8">XZ-24</strain>
    </source>
</reference>
<keyword evidence="2" id="KW-0479">Metal-binding</keyword>
<dbReference type="PANTHER" id="PTHR12117">
    <property type="entry name" value="HISTONE ACETYLTRANSFERASE COMPLEX"/>
    <property type="match status" value="1"/>
</dbReference>
<keyword evidence="4" id="KW-0223">Dioxygenase</keyword>
<dbReference type="InterPro" id="IPR006620">
    <property type="entry name" value="Pro_4_hyd_alph"/>
</dbReference>
<dbReference type="InterPro" id="IPR051842">
    <property type="entry name" value="uS12_prolyl_hydroxylase"/>
</dbReference>